<keyword evidence="2" id="KW-0813">Transport</keyword>
<evidence type="ECO:0000256" key="3">
    <source>
        <dbReference type="ARBA" id="ARBA00022927"/>
    </source>
</evidence>
<comment type="caution">
    <text evidence="6">The sequence shown here is derived from an EMBL/GenBank/DDBJ whole genome shotgun (WGS) entry which is preliminary data.</text>
</comment>
<dbReference type="InterPro" id="IPR000225">
    <property type="entry name" value="Armadillo"/>
</dbReference>
<keyword evidence="7" id="KW-1185">Reference proteome</keyword>
<dbReference type="SMART" id="SM00185">
    <property type="entry name" value="ARM"/>
    <property type="match status" value="7"/>
</dbReference>
<proteinExistence type="inferred from homology"/>
<dbReference type="PANTHER" id="PTHR23316">
    <property type="entry name" value="IMPORTIN ALPHA"/>
    <property type="match status" value="1"/>
</dbReference>
<dbReference type="InterPro" id="IPR016024">
    <property type="entry name" value="ARM-type_fold"/>
</dbReference>
<evidence type="ECO:0000256" key="1">
    <source>
        <dbReference type="ARBA" id="ARBA00010394"/>
    </source>
</evidence>
<evidence type="ECO:0000256" key="5">
    <source>
        <dbReference type="SAM" id="MobiDB-lite"/>
    </source>
</evidence>
<protein>
    <recommendedName>
        <fullName evidence="8">Importin subunit alpha</fullName>
    </recommendedName>
</protein>
<dbReference type="PROSITE" id="PS50176">
    <property type="entry name" value="ARM_REPEAT"/>
    <property type="match status" value="1"/>
</dbReference>
<dbReference type="EMBL" id="BSDZ01000101">
    <property type="protein sequence ID" value="GLI71050.1"/>
    <property type="molecule type" value="Genomic_DNA"/>
</dbReference>
<accession>A0ABQ5SMA9</accession>
<dbReference type="SUPFAM" id="SSF48371">
    <property type="entry name" value="ARM repeat"/>
    <property type="match status" value="1"/>
</dbReference>
<feature type="region of interest" description="Disordered" evidence="5">
    <location>
        <begin position="460"/>
        <end position="482"/>
    </location>
</feature>
<evidence type="ECO:0000313" key="7">
    <source>
        <dbReference type="Proteomes" id="UP001165090"/>
    </source>
</evidence>
<reference evidence="6 7" key="1">
    <citation type="journal article" date="2023" name="IScience">
        <title>Expanded male sex-determining region conserved during the evolution of homothallism in the green alga Volvox.</title>
        <authorList>
            <person name="Yamamoto K."/>
            <person name="Matsuzaki R."/>
            <person name="Mahakham W."/>
            <person name="Heman W."/>
            <person name="Sekimoto H."/>
            <person name="Kawachi M."/>
            <person name="Minakuchi Y."/>
            <person name="Toyoda A."/>
            <person name="Nozaki H."/>
        </authorList>
    </citation>
    <scope>NUCLEOTIDE SEQUENCE [LARGE SCALE GENOMIC DNA]</scope>
    <source>
        <strain evidence="6 7">NIES-4468</strain>
    </source>
</reference>
<evidence type="ECO:0000256" key="2">
    <source>
        <dbReference type="ARBA" id="ARBA00022448"/>
    </source>
</evidence>
<evidence type="ECO:0000256" key="4">
    <source>
        <dbReference type="PROSITE-ProRule" id="PRU00259"/>
    </source>
</evidence>
<gene>
    <name evidence="6" type="ORF">VaNZ11_015965</name>
</gene>
<dbReference type="Proteomes" id="UP001165090">
    <property type="component" value="Unassembled WGS sequence"/>
</dbReference>
<comment type="similarity">
    <text evidence="1">Belongs to the importin alpha family.</text>
</comment>
<feature type="compositionally biased region" description="Gly residues" evidence="5">
    <location>
        <begin position="465"/>
        <end position="480"/>
    </location>
</feature>
<evidence type="ECO:0008006" key="8">
    <source>
        <dbReference type="Google" id="ProtNLM"/>
    </source>
</evidence>
<organism evidence="6 7">
    <name type="scientific">Volvox africanus</name>
    <dbReference type="NCBI Taxonomy" id="51714"/>
    <lineage>
        <taxon>Eukaryota</taxon>
        <taxon>Viridiplantae</taxon>
        <taxon>Chlorophyta</taxon>
        <taxon>core chlorophytes</taxon>
        <taxon>Chlorophyceae</taxon>
        <taxon>CS clade</taxon>
        <taxon>Chlamydomonadales</taxon>
        <taxon>Volvocaceae</taxon>
        <taxon>Volvox</taxon>
    </lineage>
</organism>
<sequence length="545" mass="57041">MAAPNPTCPSFKKWRGVSNRTHQRLQEDVKPPVFAPKFNIYVPPDLQDLLQARPRKFTPDELMEAVAAITASDKKQWYPATIAIRKALSKEDTPPIQHVVDLGALPRLVFLMSLSDSPELQLEAAWAVCNVASGNSTQCAAAVEAGALQPALQLLSSEASNLREQAAWLLGNVAGDGAALRDKCLEAGMLPVLLAATDKETEVKPLRQLAWLLLNVTRFKPRRRETLLEVLPTVARIASSTKDDETLADSLSALAHIADECIAEVVNGAGPAVERAGQLVNDPTTPKGVVLPAAKVLSALCAGDEAATQMVINTGVLANGYRRLLEGSEAPGLLREVCFAISNIAAGTQDQAIAVLDAGLPPLLVKVFKRCGGSDAVHREATWALSNLGTKGLPSLAHAVREAGAAIPLAEYLSSHAAKSQRADVAANVAAAEALLAMAQAGALREGDVEDRDACGGDGNNAVGGEVGGDGGGECGGEGTGEAATATAPAAVNPAVADYACKGVYDTLQRTLDRGLLSGKALEYTRRLLREFPSPDESARVNEGS</sequence>
<evidence type="ECO:0000313" key="6">
    <source>
        <dbReference type="EMBL" id="GLI71050.1"/>
    </source>
</evidence>
<dbReference type="Pfam" id="PF00514">
    <property type="entry name" value="Arm"/>
    <property type="match status" value="3"/>
</dbReference>
<dbReference type="Gene3D" id="1.25.10.10">
    <property type="entry name" value="Leucine-rich Repeat Variant"/>
    <property type="match status" value="1"/>
</dbReference>
<feature type="repeat" description="ARM" evidence="4">
    <location>
        <begin position="103"/>
        <end position="146"/>
    </location>
</feature>
<dbReference type="InterPro" id="IPR011989">
    <property type="entry name" value="ARM-like"/>
</dbReference>
<keyword evidence="3" id="KW-0653">Protein transport</keyword>
<name>A0ABQ5SMA9_9CHLO</name>